<keyword evidence="2" id="KW-1185">Reference proteome</keyword>
<protein>
    <submittedName>
        <fullName evidence="1">Arrestin family protein</fullName>
    </submittedName>
</protein>
<accession>A0ACD0WPZ8</accession>
<reference evidence="2" key="1">
    <citation type="journal article" date="2019" name="MBio">
        <title>Comparative genomics for the elucidation of multidrug resistance (MDR) in Candida lusitaniae.</title>
        <authorList>
            <person name="Kannan A."/>
            <person name="Asner S.A."/>
            <person name="Trachsel E."/>
            <person name="Kelly S."/>
            <person name="Parker J."/>
            <person name="Sanglard D."/>
        </authorList>
    </citation>
    <scope>NUCLEOTIDE SEQUENCE [LARGE SCALE GENOMIC DNA]</scope>
    <source>
        <strain evidence="2">P1</strain>
    </source>
</reference>
<name>A0ACD0WPZ8_CLALS</name>
<sequence length="438" mass="49264">MPPPKQECPIFITLRPSENSIVRGSPGVAYSIPRLETTIEIRSTNGCPFRCKSVSVELQTRQRAAMPSKLSSSEVYKDYRTTSKHLAYLAPPNEADKDILALDIPLLYLLPRDLTPSFFTPTWDASLVHMLVVDFTGGGLPSAELRCSISFFIPIQSFDSLPLYRQFREPAHETHTSRDRHTEALFTLPVTCAGPQDHFSVDLKVRANPMLNKRVKGLTLKSVSVKLKEVLECFDGGLPAHKEVELLTFSKDYDKLLTTEGVSETLSFVFPSENDWLALYDSSYRFEEGTVANASATFIRTKNYTKPIAGIPLTNTQSFSISGKLFTLRHEFQVKIKISHGRNLEFSVPFTVSPFNVASCNYLFSWIREECNMARDRFGRETVAEVASTHNHEAAQSILHLFCQPPTVYPFDRTGWKQLGYHIDSFGKSGTPVVAYID</sequence>
<evidence type="ECO:0000313" key="2">
    <source>
        <dbReference type="Proteomes" id="UP000326582"/>
    </source>
</evidence>
<organism evidence="1 2">
    <name type="scientific">Clavispora lusitaniae</name>
    <name type="common">Candida lusitaniae</name>
    <dbReference type="NCBI Taxonomy" id="36911"/>
    <lineage>
        <taxon>Eukaryota</taxon>
        <taxon>Fungi</taxon>
        <taxon>Dikarya</taxon>
        <taxon>Ascomycota</taxon>
        <taxon>Saccharomycotina</taxon>
        <taxon>Pichiomycetes</taxon>
        <taxon>Metschnikowiaceae</taxon>
        <taxon>Clavispora</taxon>
    </lineage>
</organism>
<dbReference type="Proteomes" id="UP000326582">
    <property type="component" value="Chromosome 5"/>
</dbReference>
<evidence type="ECO:0000313" key="1">
    <source>
        <dbReference type="EMBL" id="QFZ29421.1"/>
    </source>
</evidence>
<dbReference type="EMBL" id="CP038488">
    <property type="protein sequence ID" value="QFZ29421.1"/>
    <property type="molecule type" value="Genomic_DNA"/>
</dbReference>
<proteinExistence type="predicted"/>
<gene>
    <name evidence="1" type="ORF">EJF14_50661</name>
</gene>